<name>A0ACC2TRA9_9FUNG</name>
<comment type="caution">
    <text evidence="1">The sequence shown here is derived from an EMBL/GenBank/DDBJ whole genome shotgun (WGS) entry which is preliminary data.</text>
</comment>
<organism evidence="1 2">
    <name type="scientific">Entomophthora muscae</name>
    <dbReference type="NCBI Taxonomy" id="34485"/>
    <lineage>
        <taxon>Eukaryota</taxon>
        <taxon>Fungi</taxon>
        <taxon>Fungi incertae sedis</taxon>
        <taxon>Zoopagomycota</taxon>
        <taxon>Entomophthoromycotina</taxon>
        <taxon>Entomophthoromycetes</taxon>
        <taxon>Entomophthorales</taxon>
        <taxon>Entomophthoraceae</taxon>
        <taxon>Entomophthora</taxon>
    </lineage>
</organism>
<proteinExistence type="predicted"/>
<dbReference type="Proteomes" id="UP001165960">
    <property type="component" value="Unassembled WGS sequence"/>
</dbReference>
<accession>A0ACC2TRA9</accession>
<evidence type="ECO:0000313" key="1">
    <source>
        <dbReference type="EMBL" id="KAJ9077129.1"/>
    </source>
</evidence>
<evidence type="ECO:0000313" key="2">
    <source>
        <dbReference type="Proteomes" id="UP001165960"/>
    </source>
</evidence>
<sequence length="113" mass="12369">MMVYNHNPFSTVHPMTPFKYILALSALLGIDASPLHRRSLISGITDYIFDVNALVNSVTNKAAEITATKAQTGNGYPNPHSNMNSDLKYNYETSKPNASECQSNCTLNGTKKS</sequence>
<dbReference type="EMBL" id="QTSX02002218">
    <property type="protein sequence ID" value="KAJ9077129.1"/>
    <property type="molecule type" value="Genomic_DNA"/>
</dbReference>
<gene>
    <name evidence="1" type="ORF">DSO57_1019570</name>
</gene>
<reference evidence="1" key="1">
    <citation type="submission" date="2022-04" db="EMBL/GenBank/DDBJ databases">
        <title>Genome of the entomopathogenic fungus Entomophthora muscae.</title>
        <authorList>
            <person name="Elya C."/>
            <person name="Lovett B.R."/>
            <person name="Lee E."/>
            <person name="Macias A.M."/>
            <person name="Hajek A.E."/>
            <person name="De Bivort B.L."/>
            <person name="Kasson M.T."/>
            <person name="De Fine Licht H.H."/>
            <person name="Stajich J.E."/>
        </authorList>
    </citation>
    <scope>NUCLEOTIDE SEQUENCE</scope>
    <source>
        <strain evidence="1">Berkeley</strain>
    </source>
</reference>
<keyword evidence="2" id="KW-1185">Reference proteome</keyword>
<protein>
    <submittedName>
        <fullName evidence="1">Uncharacterized protein</fullName>
    </submittedName>
</protein>